<evidence type="ECO:0000313" key="5">
    <source>
        <dbReference type="EMBL" id="EMA62183.1"/>
    </source>
</evidence>
<dbReference type="Gene3D" id="3.20.10.10">
    <property type="entry name" value="D-amino Acid Aminotransferase, subunit A, domain 2"/>
    <property type="match status" value="1"/>
</dbReference>
<comment type="cofactor">
    <cofactor evidence="1">
        <name>pyridoxal 5'-phosphate</name>
        <dbReference type="ChEBI" id="CHEBI:597326"/>
    </cofactor>
</comment>
<comment type="caution">
    <text evidence="5">The sequence shown here is derived from an EMBL/GenBank/DDBJ whole genome shotgun (WGS) entry which is preliminary data.</text>
</comment>
<dbReference type="InterPro" id="IPR043132">
    <property type="entry name" value="BCAT-like_C"/>
</dbReference>
<evidence type="ECO:0000256" key="3">
    <source>
        <dbReference type="ARBA" id="ARBA00022898"/>
    </source>
</evidence>
<dbReference type="Proteomes" id="UP000011581">
    <property type="component" value="Unassembled WGS sequence"/>
</dbReference>
<organism evidence="5 6">
    <name type="scientific">Halorubrum distributum JCM 13561</name>
    <dbReference type="NCBI Taxonomy" id="1227483"/>
    <lineage>
        <taxon>Archaea</taxon>
        <taxon>Methanobacteriati</taxon>
        <taxon>Methanobacteriota</taxon>
        <taxon>Stenosarchaea group</taxon>
        <taxon>Halobacteria</taxon>
        <taxon>Halobacteriales</taxon>
        <taxon>Haloferacaceae</taxon>
        <taxon>Halorubrum</taxon>
        <taxon>Halorubrum distributum group</taxon>
    </lineage>
</organism>
<dbReference type="EMBL" id="AOJF01000030">
    <property type="protein sequence ID" value="EMA62183.1"/>
    <property type="molecule type" value="Genomic_DNA"/>
</dbReference>
<accession>M0NXA2</accession>
<evidence type="ECO:0000256" key="2">
    <source>
        <dbReference type="ARBA" id="ARBA00009320"/>
    </source>
</evidence>
<dbReference type="AlphaFoldDB" id="M0NXA2"/>
<dbReference type="Gene3D" id="3.30.470.10">
    <property type="match status" value="1"/>
</dbReference>
<dbReference type="SUPFAM" id="SSF56752">
    <property type="entry name" value="D-aminoacid aminotransferase-like PLP-dependent enzymes"/>
    <property type="match status" value="1"/>
</dbReference>
<evidence type="ECO:0000313" key="6">
    <source>
        <dbReference type="Proteomes" id="UP000011581"/>
    </source>
</evidence>
<keyword evidence="3" id="KW-0663">Pyridoxal phosphate</keyword>
<dbReference type="InterPro" id="IPR043131">
    <property type="entry name" value="BCAT-like_N"/>
</dbReference>
<dbReference type="PANTHER" id="PTHR42743">
    <property type="entry name" value="AMINO-ACID AMINOTRANSFERASE"/>
    <property type="match status" value="1"/>
</dbReference>
<comment type="similarity">
    <text evidence="2 4">Belongs to the class-IV pyridoxal-phosphate-dependent aminotransferase family.</text>
</comment>
<dbReference type="PANTHER" id="PTHR42743:SF11">
    <property type="entry name" value="AMINODEOXYCHORISMATE LYASE"/>
    <property type="match status" value="1"/>
</dbReference>
<dbReference type="GO" id="GO:0008652">
    <property type="term" value="P:amino acid biosynthetic process"/>
    <property type="evidence" value="ECO:0007669"/>
    <property type="project" value="UniProtKB-ARBA"/>
</dbReference>
<name>M0NXA2_9EURY</name>
<reference evidence="5 6" key="1">
    <citation type="journal article" date="2014" name="PLoS Genet.">
        <title>Phylogenetically driven sequencing of extremely halophilic archaea reveals strategies for static and dynamic osmo-response.</title>
        <authorList>
            <person name="Becker E.A."/>
            <person name="Seitzer P.M."/>
            <person name="Tritt A."/>
            <person name="Larsen D."/>
            <person name="Krusor M."/>
            <person name="Yao A.I."/>
            <person name="Wu D."/>
            <person name="Madern D."/>
            <person name="Eisen J.A."/>
            <person name="Darling A.E."/>
            <person name="Facciotti M.T."/>
        </authorList>
    </citation>
    <scope>NUCLEOTIDE SEQUENCE [LARGE SCALE GENOMIC DNA]</scope>
    <source>
        <strain evidence="5 6">JCM 13561</strain>
    </source>
</reference>
<dbReference type="FunFam" id="3.20.10.10:FF:000002">
    <property type="entry name" value="D-alanine aminotransferase"/>
    <property type="match status" value="1"/>
</dbReference>
<dbReference type="PROSITE" id="PS00770">
    <property type="entry name" value="AA_TRANSFER_CLASS_4"/>
    <property type="match status" value="1"/>
</dbReference>
<dbReference type="RefSeq" id="WP_008365889.1">
    <property type="nucleotide sequence ID" value="NZ_AOJF01000030.1"/>
</dbReference>
<gene>
    <name evidence="5" type="ORF">C470_05811</name>
</gene>
<dbReference type="InterPro" id="IPR050571">
    <property type="entry name" value="Class-IV_PLP-Dep_Aminotrnsfr"/>
</dbReference>
<sequence>MSDDGEGSEAAGDDDPLRYHVDGDLVPAPEATVSVEDRGFAYGDAAFETIRAYGGDVFRWEAHAERLADTCETLALDHGVADAELKRRVDETLAANDLADAYVKLSISRGVQPGTLDPQPEVDPTVVVIAKPLPRGGVGSDPVHDGPAALQTTKTRKVADRAIPAAAKTHNYLNGILARLELRVTDADEALMLDPDGNVAEGATANLFFVDGTALKTPSLDGPILPGVTRRTVIEVAESEGIPVEEGTYAPDAVREADEVFLTNSTWEIRPVTTVDGIAVDGDGEGVAGPLTTLLSRLFDRRIEEGYYDGERL</sequence>
<keyword evidence="5" id="KW-0808">Transferase</keyword>
<dbReference type="InterPro" id="IPR001544">
    <property type="entry name" value="Aminotrans_IV"/>
</dbReference>
<proteinExistence type="inferred from homology"/>
<dbReference type="CDD" id="cd00449">
    <property type="entry name" value="PLPDE_IV"/>
    <property type="match status" value="1"/>
</dbReference>
<evidence type="ECO:0000256" key="4">
    <source>
        <dbReference type="RuleBase" id="RU004106"/>
    </source>
</evidence>
<dbReference type="InterPro" id="IPR018300">
    <property type="entry name" value="Aminotrans_IV_CS"/>
</dbReference>
<evidence type="ECO:0000256" key="1">
    <source>
        <dbReference type="ARBA" id="ARBA00001933"/>
    </source>
</evidence>
<dbReference type="InterPro" id="IPR036038">
    <property type="entry name" value="Aminotransferase-like"/>
</dbReference>
<dbReference type="GO" id="GO:0008483">
    <property type="term" value="F:transaminase activity"/>
    <property type="evidence" value="ECO:0007669"/>
    <property type="project" value="UniProtKB-KW"/>
</dbReference>
<dbReference type="PATRIC" id="fig|1227483.3.peg.1141"/>
<protein>
    <submittedName>
        <fullName evidence="5">Aminotransferase class IV</fullName>
    </submittedName>
</protein>
<keyword evidence="5" id="KW-0032">Aminotransferase</keyword>
<dbReference type="Pfam" id="PF01063">
    <property type="entry name" value="Aminotran_4"/>
    <property type="match status" value="1"/>
</dbReference>
<dbReference type="GO" id="GO:0046394">
    <property type="term" value="P:carboxylic acid biosynthetic process"/>
    <property type="evidence" value="ECO:0007669"/>
    <property type="project" value="UniProtKB-ARBA"/>
</dbReference>